<dbReference type="EMBL" id="KN847043">
    <property type="protein sequence ID" value="KIW27283.1"/>
    <property type="molecule type" value="Genomic_DNA"/>
</dbReference>
<keyword evidence="6" id="KW-1185">Reference proteome</keyword>
<evidence type="ECO:0000313" key="5">
    <source>
        <dbReference type="EMBL" id="KIW27283.1"/>
    </source>
</evidence>
<reference evidence="5 6" key="1">
    <citation type="submission" date="2015-01" db="EMBL/GenBank/DDBJ databases">
        <title>The Genome Sequence of Cladophialophora immunda CBS83496.</title>
        <authorList>
            <consortium name="The Broad Institute Genomics Platform"/>
            <person name="Cuomo C."/>
            <person name="de Hoog S."/>
            <person name="Gorbushina A."/>
            <person name="Stielow B."/>
            <person name="Teixiera M."/>
            <person name="Abouelleil A."/>
            <person name="Chapman S.B."/>
            <person name="Priest M."/>
            <person name="Young S.K."/>
            <person name="Wortman J."/>
            <person name="Nusbaum C."/>
            <person name="Birren B."/>
        </authorList>
    </citation>
    <scope>NUCLEOTIDE SEQUENCE [LARGE SCALE GENOMIC DNA]</scope>
    <source>
        <strain evidence="5 6">CBS 83496</strain>
    </source>
</reference>
<evidence type="ECO:0000256" key="4">
    <source>
        <dbReference type="ARBA" id="ARBA00038402"/>
    </source>
</evidence>
<evidence type="ECO:0000256" key="1">
    <source>
        <dbReference type="ARBA" id="ARBA00022694"/>
    </source>
</evidence>
<dbReference type="Gene3D" id="6.20.50.20">
    <property type="match status" value="1"/>
</dbReference>
<evidence type="ECO:0000256" key="2">
    <source>
        <dbReference type="ARBA" id="ARBA00022723"/>
    </source>
</evidence>
<dbReference type="GeneID" id="27346230"/>
<comment type="similarity">
    <text evidence="4">Belongs to the eukaryotic/archaeal RNase P protein component 4 family.</text>
</comment>
<dbReference type="AlphaFoldDB" id="A0A0D2C813"/>
<dbReference type="STRING" id="569365.A0A0D2C813"/>
<name>A0A0D2C813_9EURO</name>
<keyword evidence="3" id="KW-0862">Zinc</keyword>
<keyword evidence="1" id="KW-0819">tRNA processing</keyword>
<organism evidence="5 6">
    <name type="scientific">Cladophialophora immunda</name>
    <dbReference type="NCBI Taxonomy" id="569365"/>
    <lineage>
        <taxon>Eukaryota</taxon>
        <taxon>Fungi</taxon>
        <taxon>Dikarya</taxon>
        <taxon>Ascomycota</taxon>
        <taxon>Pezizomycotina</taxon>
        <taxon>Eurotiomycetes</taxon>
        <taxon>Chaetothyriomycetidae</taxon>
        <taxon>Chaetothyriales</taxon>
        <taxon>Herpotrichiellaceae</taxon>
        <taxon>Cladophialophora</taxon>
    </lineage>
</organism>
<dbReference type="OrthoDB" id="128536at2759"/>
<protein>
    <recommendedName>
        <fullName evidence="7">Rpr2-domain-containing protein</fullName>
    </recommendedName>
</protein>
<dbReference type="GO" id="GO:0008033">
    <property type="term" value="P:tRNA processing"/>
    <property type="evidence" value="ECO:0007669"/>
    <property type="project" value="UniProtKB-KW"/>
</dbReference>
<dbReference type="VEuPathDB" id="FungiDB:PV07_07036"/>
<evidence type="ECO:0000256" key="3">
    <source>
        <dbReference type="ARBA" id="ARBA00022833"/>
    </source>
</evidence>
<evidence type="ECO:0008006" key="7">
    <source>
        <dbReference type="Google" id="ProtNLM"/>
    </source>
</evidence>
<dbReference type="PANTHER" id="PTHR14742:SF0">
    <property type="entry name" value="RIBONUCLEASE P PROTEIN SUBUNIT P21"/>
    <property type="match status" value="1"/>
</dbReference>
<dbReference type="GO" id="GO:0005655">
    <property type="term" value="C:nucleolar ribonuclease P complex"/>
    <property type="evidence" value="ECO:0007669"/>
    <property type="project" value="TreeGrafter"/>
</dbReference>
<gene>
    <name evidence="5" type="ORF">PV07_07036</name>
</gene>
<dbReference type="GO" id="GO:0046872">
    <property type="term" value="F:metal ion binding"/>
    <property type="evidence" value="ECO:0007669"/>
    <property type="project" value="UniProtKB-KW"/>
</dbReference>
<dbReference type="RefSeq" id="XP_016247499.1">
    <property type="nucleotide sequence ID" value="XM_016394080.1"/>
</dbReference>
<dbReference type="InterPro" id="IPR007175">
    <property type="entry name" value="Rpr2/Snm1/Rpp21"/>
</dbReference>
<sequence length="159" mass="17678">MGKSKPPKKDSQVPQKHLHSRLSYLHQAATYLATVGSHNGQQKATKSAECTWSVADRDLTNQGSVEATRLLMHLRGVSRKSQIRIAPRVKHSICKCCDVLLIPGETMTEKLANPSKGGRKSWADVYEIHCDKCGTIKRFPCRRKSNQTGREEAKPVAEA</sequence>
<dbReference type="PANTHER" id="PTHR14742">
    <property type="entry name" value="RIBONUCLEASE P SUBUNIT P21"/>
    <property type="match status" value="1"/>
</dbReference>
<accession>A0A0D2C813</accession>
<dbReference type="Proteomes" id="UP000054466">
    <property type="component" value="Unassembled WGS sequence"/>
</dbReference>
<keyword evidence="2" id="KW-0479">Metal-binding</keyword>
<dbReference type="HOGENOM" id="CLU_079140_1_1_1"/>
<dbReference type="Pfam" id="PF04032">
    <property type="entry name" value="Rpr2"/>
    <property type="match status" value="1"/>
</dbReference>
<proteinExistence type="inferred from homology"/>
<evidence type="ECO:0000313" key="6">
    <source>
        <dbReference type="Proteomes" id="UP000054466"/>
    </source>
</evidence>